<dbReference type="InterPro" id="IPR014710">
    <property type="entry name" value="RmlC-like_jellyroll"/>
</dbReference>
<dbReference type="InterPro" id="IPR011051">
    <property type="entry name" value="RmlC_Cupin_sf"/>
</dbReference>
<dbReference type="PIRSF" id="PIRSF019307">
    <property type="entry name" value="UCP019307"/>
    <property type="match status" value="1"/>
</dbReference>
<organism evidence="1 2">
    <name type="scientific">Lichenicola cladoniae</name>
    <dbReference type="NCBI Taxonomy" id="1484109"/>
    <lineage>
        <taxon>Bacteria</taxon>
        <taxon>Pseudomonadati</taxon>
        <taxon>Pseudomonadota</taxon>
        <taxon>Alphaproteobacteria</taxon>
        <taxon>Acetobacterales</taxon>
        <taxon>Acetobacteraceae</taxon>
        <taxon>Lichenicola</taxon>
    </lineage>
</organism>
<dbReference type="Proteomes" id="UP000500767">
    <property type="component" value="Chromosome"/>
</dbReference>
<dbReference type="KEGG" id="lck:HN018_15465"/>
<keyword evidence="2" id="KW-1185">Reference proteome</keyword>
<protein>
    <submittedName>
        <fullName evidence="1">Cupin</fullName>
    </submittedName>
</protein>
<evidence type="ECO:0000313" key="1">
    <source>
        <dbReference type="EMBL" id="QKE91257.1"/>
    </source>
</evidence>
<proteinExistence type="predicted"/>
<name>A0A6M8HSS9_9PROT</name>
<dbReference type="PANTHER" id="PTHR36448">
    <property type="entry name" value="BLR7373 PROTEIN"/>
    <property type="match status" value="1"/>
</dbReference>
<dbReference type="InterPro" id="IPR014500">
    <property type="entry name" value="UCP019307_cupin"/>
</dbReference>
<dbReference type="Gene3D" id="2.60.120.10">
    <property type="entry name" value="Jelly Rolls"/>
    <property type="match status" value="1"/>
</dbReference>
<dbReference type="EMBL" id="CP053708">
    <property type="protein sequence ID" value="QKE91257.1"/>
    <property type="molecule type" value="Genomic_DNA"/>
</dbReference>
<dbReference type="AlphaFoldDB" id="A0A6M8HSS9"/>
<dbReference type="PANTHER" id="PTHR36448:SF2">
    <property type="entry name" value="CUPIN TYPE-1 DOMAIN-CONTAINING PROTEIN"/>
    <property type="match status" value="1"/>
</dbReference>
<dbReference type="RefSeq" id="WP_171833219.1">
    <property type="nucleotide sequence ID" value="NZ_CP053708.1"/>
</dbReference>
<gene>
    <name evidence="1" type="ORF">HN018_15465</name>
</gene>
<dbReference type="SUPFAM" id="SSF51182">
    <property type="entry name" value="RmlC-like cupins"/>
    <property type="match status" value="1"/>
</dbReference>
<sequence>MNLDRRQFQALLAGLGIEMTTGGARASGRHAQVSSFVLPANGWVPNNQHLPVILYQAAVPIAGDDPASAFEALFTHNGWPPQWRNGVYSFHHFHSTAHEVLGFAGGSADLVLGGPNGRPITVQAGDVVVLPAGTGHCRIKATDDFLVVGAYPPGQHWDICRNAISAEAEAGMTHLAFPSSDPLGGATGPLQSLWTKT</sequence>
<dbReference type="InterPro" id="IPR047121">
    <property type="entry name" value="YjiB-like"/>
</dbReference>
<accession>A0A6M8HSS9</accession>
<dbReference type="CDD" id="cd02219">
    <property type="entry name" value="cupin_YjlB-like"/>
    <property type="match status" value="1"/>
</dbReference>
<evidence type="ECO:0000313" key="2">
    <source>
        <dbReference type="Proteomes" id="UP000500767"/>
    </source>
</evidence>
<reference evidence="1 2" key="1">
    <citation type="journal article" date="2014" name="World J. Microbiol. Biotechnol.">
        <title>Biodiversity and physiological characteristics of Antarctic and Arctic lichens-associated bacteria.</title>
        <authorList>
            <person name="Lee Y.M."/>
            <person name="Kim E.H."/>
            <person name="Lee H.K."/>
            <person name="Hong S.G."/>
        </authorList>
    </citation>
    <scope>NUCLEOTIDE SEQUENCE [LARGE SCALE GENOMIC DNA]</scope>
    <source>
        <strain evidence="1 2">PAMC 26569</strain>
    </source>
</reference>